<dbReference type="Proteomes" id="UP001477278">
    <property type="component" value="Unassembled WGS sequence"/>
</dbReference>
<name>A0ABV0FT69_9GAMM</name>
<comment type="caution">
    <text evidence="1">The sequence shown here is derived from an EMBL/GenBank/DDBJ whole genome shotgun (WGS) entry which is preliminary data.</text>
</comment>
<evidence type="ECO:0000313" key="2">
    <source>
        <dbReference type="Proteomes" id="UP001477278"/>
    </source>
</evidence>
<protein>
    <submittedName>
        <fullName evidence="1">Uncharacterized protein</fullName>
    </submittedName>
</protein>
<proteinExistence type="predicted"/>
<reference evidence="1 2" key="1">
    <citation type="submission" date="2024-05" db="EMBL/GenBank/DDBJ databases">
        <title>Genome sequencing of Marine Estuary Bacteria, Shewanella vesiculosa and S. baltica, and Pseudomonas syringae.</title>
        <authorList>
            <person name="Gurung A."/>
            <person name="Maclea K.S."/>
        </authorList>
    </citation>
    <scope>NUCLEOTIDE SEQUENCE [LARGE SCALE GENOMIC DNA]</scope>
    <source>
        <strain evidence="1 2">1A</strain>
    </source>
</reference>
<dbReference type="EMBL" id="JBDPZN010000008">
    <property type="protein sequence ID" value="MEO3684029.1"/>
    <property type="molecule type" value="Genomic_DNA"/>
</dbReference>
<gene>
    <name evidence="1" type="ORF">ABHN84_17285</name>
</gene>
<evidence type="ECO:0000313" key="1">
    <source>
        <dbReference type="EMBL" id="MEO3684029.1"/>
    </source>
</evidence>
<accession>A0ABV0FT69</accession>
<sequence>MLQFTGWTIALNGIVDFNVPAGAFSVGNKSPIDAVQQAVAQLGCMLLSNDETKALTVVPRWPTVPWLMGGVIPDLTLHDAVITSYSESKRNWYRVQCGLASR</sequence>
<keyword evidence="2" id="KW-1185">Reference proteome</keyword>
<organism evidence="1 2">
    <name type="scientific">Shewanella vesiculosa</name>
    <dbReference type="NCBI Taxonomy" id="518738"/>
    <lineage>
        <taxon>Bacteria</taxon>
        <taxon>Pseudomonadati</taxon>
        <taxon>Pseudomonadota</taxon>
        <taxon>Gammaproteobacteria</taxon>
        <taxon>Alteromonadales</taxon>
        <taxon>Shewanellaceae</taxon>
        <taxon>Shewanella</taxon>
    </lineage>
</organism>
<dbReference type="RefSeq" id="WP_347690726.1">
    <property type="nucleotide sequence ID" value="NZ_JBDPZN010000008.1"/>
</dbReference>